<reference evidence="3" key="1">
    <citation type="journal article" date="2015" name="Nature">
        <title>Complex archaea that bridge the gap between prokaryotes and eukaryotes.</title>
        <authorList>
            <person name="Spang A."/>
            <person name="Saw J.H."/>
            <person name="Jorgensen S.L."/>
            <person name="Zaremba-Niedzwiedzka K."/>
            <person name="Martijn J."/>
            <person name="Lind A.E."/>
            <person name="van Eijk R."/>
            <person name="Schleper C."/>
            <person name="Guy L."/>
            <person name="Ettema T.J."/>
        </authorList>
    </citation>
    <scope>NUCLEOTIDE SEQUENCE</scope>
</reference>
<name>A0A0F8XD90_9ZZZZ</name>
<dbReference type="AlphaFoldDB" id="A0A0F8XD90"/>
<keyword evidence="1" id="KW-0175">Coiled coil</keyword>
<evidence type="ECO:0000256" key="1">
    <source>
        <dbReference type="SAM" id="Coils"/>
    </source>
</evidence>
<evidence type="ECO:0000313" key="3">
    <source>
        <dbReference type="EMBL" id="KKK67162.1"/>
    </source>
</evidence>
<comment type="caution">
    <text evidence="3">The sequence shown here is derived from an EMBL/GenBank/DDBJ whole genome shotgun (WGS) entry which is preliminary data.</text>
</comment>
<accession>A0A0F8XD90</accession>
<proteinExistence type="predicted"/>
<sequence>MEKYAEQSLDIIRQNKLLSTEDFDGLVEIKEELNHTFAVSQVFRSRVEMEVSVLNDVKHPTPDAKYWQSIREQNVHFGELVSLSYEYRKTIQKIKILEAEISALQDQKSRNKESYQDKLTDAEVEIKKIDIERTNWTLLQMTKTAKDRIREVLNWHEIMELLKPQMKYSIDTYEEHQWVSYRHRFKNQLQAVIDTKANVGSAEAGNMVGLYSTMERVTKEREQEKSLNDSNHKPELKEE</sequence>
<feature type="coiled-coil region" evidence="1">
    <location>
        <begin position="87"/>
        <end position="132"/>
    </location>
</feature>
<protein>
    <submittedName>
        <fullName evidence="3">Uncharacterized protein</fullName>
    </submittedName>
</protein>
<feature type="region of interest" description="Disordered" evidence="2">
    <location>
        <begin position="218"/>
        <end position="239"/>
    </location>
</feature>
<organism evidence="3">
    <name type="scientific">marine sediment metagenome</name>
    <dbReference type="NCBI Taxonomy" id="412755"/>
    <lineage>
        <taxon>unclassified sequences</taxon>
        <taxon>metagenomes</taxon>
        <taxon>ecological metagenomes</taxon>
    </lineage>
</organism>
<dbReference type="EMBL" id="LAZR01059741">
    <property type="protein sequence ID" value="KKK67162.1"/>
    <property type="molecule type" value="Genomic_DNA"/>
</dbReference>
<gene>
    <name evidence="3" type="ORF">LCGC14_2956840</name>
</gene>
<evidence type="ECO:0000256" key="2">
    <source>
        <dbReference type="SAM" id="MobiDB-lite"/>
    </source>
</evidence>